<organism evidence="3 4">
    <name type="scientific">Neisseria bacilliformis ATCC BAA-1200</name>
    <dbReference type="NCBI Taxonomy" id="888742"/>
    <lineage>
        <taxon>Bacteria</taxon>
        <taxon>Pseudomonadati</taxon>
        <taxon>Pseudomonadota</taxon>
        <taxon>Betaproteobacteria</taxon>
        <taxon>Neisseriales</taxon>
        <taxon>Neisseriaceae</taxon>
        <taxon>Neisseria</taxon>
    </lineage>
</organism>
<accession>F2BCW6</accession>
<proteinExistence type="predicted"/>
<dbReference type="Proteomes" id="UP000004105">
    <property type="component" value="Unassembled WGS sequence"/>
</dbReference>
<dbReference type="HOGENOM" id="CLU_012494_8_2_4"/>
<gene>
    <name evidence="3" type="ORF">HMPREF9123_1596</name>
</gene>
<dbReference type="InterPro" id="IPR050300">
    <property type="entry name" value="GDXG_lipolytic_enzyme"/>
</dbReference>
<evidence type="ECO:0000259" key="2">
    <source>
        <dbReference type="Pfam" id="PF07859"/>
    </source>
</evidence>
<feature type="domain" description="Alpha/beta hydrolase fold-3" evidence="2">
    <location>
        <begin position="105"/>
        <end position="230"/>
    </location>
</feature>
<reference evidence="3 4" key="1">
    <citation type="submission" date="2011-02" db="EMBL/GenBank/DDBJ databases">
        <authorList>
            <person name="Muzny D."/>
            <person name="Qin X."/>
            <person name="Deng J."/>
            <person name="Jiang H."/>
            <person name="Liu Y."/>
            <person name="Qu J."/>
            <person name="Song X.-Z."/>
            <person name="Zhang L."/>
            <person name="Thornton R."/>
            <person name="Coyle M."/>
            <person name="Francisco L."/>
            <person name="Jackson L."/>
            <person name="Javaid M."/>
            <person name="Korchina V."/>
            <person name="Kovar C."/>
            <person name="Mata R."/>
            <person name="Mathew T."/>
            <person name="Ngo R."/>
            <person name="Nguyen L."/>
            <person name="Nguyen N."/>
            <person name="Okwuonu G."/>
            <person name="Ongeri F."/>
            <person name="Pham C."/>
            <person name="Simmons D."/>
            <person name="Wilczek-Boney K."/>
            <person name="Hale W."/>
            <person name="Jakkamsetti A."/>
            <person name="Pham P."/>
            <person name="Ruth R."/>
            <person name="San Lucas F."/>
            <person name="Warren J."/>
            <person name="Zhang J."/>
            <person name="Zhao Z."/>
            <person name="Zhou C."/>
            <person name="Zhu D."/>
            <person name="Lee S."/>
            <person name="Bess C."/>
            <person name="Blankenburg K."/>
            <person name="Forbes L."/>
            <person name="Fu Q."/>
            <person name="Gubbala S."/>
            <person name="Hirani K."/>
            <person name="Jayaseelan J.C."/>
            <person name="Lara F."/>
            <person name="Munidasa M."/>
            <person name="Palculict T."/>
            <person name="Patil S."/>
            <person name="Pu L.-L."/>
            <person name="Saada N."/>
            <person name="Tang L."/>
            <person name="Weissenberger G."/>
            <person name="Zhu Y."/>
            <person name="Hemphill L."/>
            <person name="Shang Y."/>
            <person name="Youmans B."/>
            <person name="Ayvaz T."/>
            <person name="Ross M."/>
            <person name="Santibanez J."/>
            <person name="Aqrawi P."/>
            <person name="Gross S."/>
            <person name="Joshi V."/>
            <person name="Fowler G."/>
            <person name="Nazareth L."/>
            <person name="Reid J."/>
            <person name="Worley K."/>
            <person name="Petrosino J."/>
            <person name="Highlander S."/>
            <person name="Gibbs R."/>
        </authorList>
    </citation>
    <scope>NUCLEOTIDE SEQUENCE [LARGE SCALE GENOMIC DNA]</scope>
    <source>
        <strain evidence="3 4">ATCC BAA-1200</strain>
    </source>
</reference>
<dbReference type="PANTHER" id="PTHR48081">
    <property type="entry name" value="AB HYDROLASE SUPERFAMILY PROTEIN C4A8.06C"/>
    <property type="match status" value="1"/>
</dbReference>
<dbReference type="EMBL" id="AFAY01000031">
    <property type="protein sequence ID" value="EGF10715.1"/>
    <property type="molecule type" value="Genomic_DNA"/>
</dbReference>
<dbReference type="Pfam" id="PF07859">
    <property type="entry name" value="Abhydrolase_3"/>
    <property type="match status" value="1"/>
</dbReference>
<dbReference type="GO" id="GO:0016787">
    <property type="term" value="F:hydrolase activity"/>
    <property type="evidence" value="ECO:0007669"/>
    <property type="project" value="UniProtKB-KW"/>
</dbReference>
<dbReference type="AlphaFoldDB" id="F2BCW6"/>
<sequence length="314" mass="33576">MTAFLIFSFATALRRHLHFPFLFRVPIMQPTILPTQIPASIAAALRQLGAGINPPATAQLYAPLQPREPYAAAAVTRNQAFGSHPLQCLDVFAPAQSGNTPRPILLFVHGGGFIRGDKRDADSPFYDNIMLWAAGSGLLGININYRLAPEYPWPAAQQDIAAALLWIQSHAAAHGGDPQRIILCGHSAGAAHIAQYLAHPTLRLGNDGVRGAILVSGIYDTVAFGDNPARRAYFGSDPAQIAARSAQAGLIQCGMPLLIACAELDPPEFRQQAALLGAPYYLLTGHSHMSDIFAVNTGDTALSDLMQAFIAEHV</sequence>
<dbReference type="PANTHER" id="PTHR48081:SF33">
    <property type="entry name" value="KYNURENINE FORMAMIDASE"/>
    <property type="match status" value="1"/>
</dbReference>
<keyword evidence="4" id="KW-1185">Reference proteome</keyword>
<protein>
    <submittedName>
        <fullName evidence="3">Lipase</fullName>
    </submittedName>
</protein>
<evidence type="ECO:0000256" key="1">
    <source>
        <dbReference type="ARBA" id="ARBA00022801"/>
    </source>
</evidence>
<keyword evidence="1" id="KW-0378">Hydrolase</keyword>
<evidence type="ECO:0000313" key="4">
    <source>
        <dbReference type="Proteomes" id="UP000004105"/>
    </source>
</evidence>
<evidence type="ECO:0000313" key="3">
    <source>
        <dbReference type="EMBL" id="EGF10715.1"/>
    </source>
</evidence>
<dbReference type="SUPFAM" id="SSF53474">
    <property type="entry name" value="alpha/beta-Hydrolases"/>
    <property type="match status" value="1"/>
</dbReference>
<name>F2BCW6_9NEIS</name>
<dbReference type="Gene3D" id="3.40.50.1820">
    <property type="entry name" value="alpha/beta hydrolase"/>
    <property type="match status" value="1"/>
</dbReference>
<dbReference type="InterPro" id="IPR013094">
    <property type="entry name" value="AB_hydrolase_3"/>
</dbReference>
<comment type="caution">
    <text evidence="3">The sequence shown here is derived from an EMBL/GenBank/DDBJ whole genome shotgun (WGS) entry which is preliminary data.</text>
</comment>
<dbReference type="InterPro" id="IPR029058">
    <property type="entry name" value="AB_hydrolase_fold"/>
</dbReference>